<keyword evidence="4" id="KW-0560">Oxidoreductase</keyword>
<evidence type="ECO:0000256" key="1">
    <source>
        <dbReference type="ARBA" id="ARBA00007358"/>
    </source>
</evidence>
<feature type="binding site" evidence="8">
    <location>
        <position position="131"/>
    </location>
    <ligand>
        <name>NAD(+)</name>
        <dbReference type="ChEBI" id="CHEBI:57540"/>
    </ligand>
</feature>
<evidence type="ECO:0000259" key="9">
    <source>
        <dbReference type="Pfam" id="PF00465"/>
    </source>
</evidence>
<evidence type="ECO:0000256" key="8">
    <source>
        <dbReference type="PIRSR" id="PIRSR000112-3"/>
    </source>
</evidence>
<dbReference type="GO" id="GO:0016614">
    <property type="term" value="F:oxidoreductase activity, acting on CH-OH group of donors"/>
    <property type="evidence" value="ECO:0007669"/>
    <property type="project" value="InterPro"/>
</dbReference>
<comment type="similarity">
    <text evidence="1">Belongs to the iron-containing alcohol dehydrogenase family.</text>
</comment>
<evidence type="ECO:0000256" key="2">
    <source>
        <dbReference type="ARBA" id="ARBA00022723"/>
    </source>
</evidence>
<evidence type="ECO:0000256" key="7">
    <source>
        <dbReference type="PIRSR" id="PIRSR000112-2"/>
    </source>
</evidence>
<feature type="binding site" evidence="8">
    <location>
        <begin position="116"/>
        <end position="119"/>
    </location>
    <ligand>
        <name>NAD(+)</name>
        <dbReference type="ChEBI" id="CHEBI:57540"/>
    </ligand>
</feature>
<dbReference type="GO" id="GO:0046872">
    <property type="term" value="F:metal ion binding"/>
    <property type="evidence" value="ECO:0007669"/>
    <property type="project" value="UniProtKB-KW"/>
</dbReference>
<dbReference type="NCBIfam" id="NF006941">
    <property type="entry name" value="PRK09423.1"/>
    <property type="match status" value="1"/>
</dbReference>
<dbReference type="AlphaFoldDB" id="A0A8E7B252"/>
<feature type="binding site" evidence="6">
    <location>
        <position position="271"/>
    </location>
    <ligand>
        <name>glycerol</name>
        <dbReference type="ChEBI" id="CHEBI:17754"/>
    </ligand>
</feature>
<dbReference type="InterPro" id="IPR016205">
    <property type="entry name" value="Glycerol_DH"/>
</dbReference>
<evidence type="ECO:0000256" key="5">
    <source>
        <dbReference type="ARBA" id="ARBA00023027"/>
    </source>
</evidence>
<dbReference type="PIRSF" id="PIRSF000112">
    <property type="entry name" value="Glycerol_dehydrogenase"/>
    <property type="match status" value="1"/>
</dbReference>
<dbReference type="Gene3D" id="1.20.1090.10">
    <property type="entry name" value="Dehydroquinate synthase-like - alpha domain"/>
    <property type="match status" value="1"/>
</dbReference>
<dbReference type="InterPro" id="IPR018211">
    <property type="entry name" value="ADH_Fe_CS"/>
</dbReference>
<dbReference type="KEGG" id="mrtj:KHC33_11370"/>
<keyword evidence="2 6" id="KW-0479">Metal-binding</keyword>
<dbReference type="PANTHER" id="PTHR43616">
    <property type="entry name" value="GLYCEROL DEHYDROGENASE"/>
    <property type="match status" value="1"/>
</dbReference>
<evidence type="ECO:0000256" key="3">
    <source>
        <dbReference type="ARBA" id="ARBA00022833"/>
    </source>
</evidence>
<accession>A0A8E7B252</accession>
<dbReference type="PANTHER" id="PTHR43616:SF5">
    <property type="entry name" value="GLYCEROL DEHYDROGENASE 1"/>
    <property type="match status" value="1"/>
</dbReference>
<evidence type="ECO:0000313" key="11">
    <source>
        <dbReference type="Proteomes" id="UP000680656"/>
    </source>
</evidence>
<evidence type="ECO:0000313" key="10">
    <source>
        <dbReference type="EMBL" id="QVV90619.1"/>
    </source>
</evidence>
<proteinExistence type="inferred from homology"/>
<feature type="domain" description="Alcohol dehydrogenase iron-type/glycerol dehydrogenase GldA" evidence="9">
    <location>
        <begin position="8"/>
        <end position="153"/>
    </location>
</feature>
<feature type="binding site" evidence="6">
    <location>
        <position position="254"/>
    </location>
    <ligand>
        <name>glycerol</name>
        <dbReference type="ChEBI" id="CHEBI:17754"/>
    </ligand>
</feature>
<feature type="binding site" evidence="8">
    <location>
        <begin position="94"/>
        <end position="98"/>
    </location>
    <ligand>
        <name>NAD(+)</name>
        <dbReference type="ChEBI" id="CHEBI:57540"/>
    </ligand>
</feature>
<feature type="binding site" evidence="6">
    <location>
        <position position="171"/>
    </location>
    <ligand>
        <name>glycerol</name>
        <dbReference type="ChEBI" id="CHEBI:17754"/>
    </ligand>
</feature>
<name>A0A8E7B252_9EURY</name>
<dbReference type="PROSITE" id="PS00913">
    <property type="entry name" value="ADH_IRON_1"/>
    <property type="match status" value="1"/>
</dbReference>
<dbReference type="Gene3D" id="3.40.50.1970">
    <property type="match status" value="1"/>
</dbReference>
<dbReference type="InterPro" id="IPR001670">
    <property type="entry name" value="ADH_Fe/GldA"/>
</dbReference>
<sequence>MTKVLASPSHYIQGPGELLRINKHIARIHGPYLFVMGNHAMHFLKGIIEESFLQSDRSLIFEKFNGECTKNEIHRLCEVFDNNHCKCVVGVGGGKTLDTAKGVAYFKGCPVISIPTIASTDAPTSAISVTYTEDHVFDGNLILPRNPEIVLVDSEIIAQAPVRYLVAGMGDALSTYFEARANVNSGHENFVGGLSTNSSYALAKLCYDILIRDGLKAKQSAEMNSCSKELENVIEANIYLSGVGFESNGLACAHSIYNAMTALPQCHNRYHGELVAFGVIVQLVLENRPEYEIAEVIQFCTNVGLPVTFAELSDTPFDYDDLMKVADIACSPINFMNSEPFDVTSTMVYDAMVQTNELGLKFR</sequence>
<dbReference type="Pfam" id="PF00465">
    <property type="entry name" value="Fe-ADH"/>
    <property type="match status" value="1"/>
</dbReference>
<keyword evidence="3 6" id="KW-0862">Zinc</keyword>
<dbReference type="Proteomes" id="UP000680656">
    <property type="component" value="Chromosome"/>
</dbReference>
<dbReference type="GO" id="GO:0005829">
    <property type="term" value="C:cytosol"/>
    <property type="evidence" value="ECO:0007669"/>
    <property type="project" value="TreeGrafter"/>
</dbReference>
<dbReference type="SUPFAM" id="SSF56796">
    <property type="entry name" value="Dehydroquinate synthase-like"/>
    <property type="match status" value="1"/>
</dbReference>
<comment type="cofactor">
    <cofactor evidence="6">
        <name>Zn(2+)</name>
        <dbReference type="ChEBI" id="CHEBI:29105"/>
    </cofactor>
    <text evidence="6">Binds 1 zinc ion per subunit.</text>
</comment>
<protein>
    <submittedName>
        <fullName evidence="10">Glycerol dehydrogenase</fullName>
    </submittedName>
</protein>
<dbReference type="CDD" id="cd08170">
    <property type="entry name" value="GlyDH"/>
    <property type="match status" value="1"/>
</dbReference>
<gene>
    <name evidence="10" type="ORF">KHC33_11370</name>
</gene>
<dbReference type="EMBL" id="CP075546">
    <property type="protein sequence ID" value="QVV90619.1"/>
    <property type="molecule type" value="Genomic_DNA"/>
</dbReference>
<evidence type="ECO:0000256" key="6">
    <source>
        <dbReference type="PIRSR" id="PIRSR000112-1"/>
    </source>
</evidence>
<feature type="binding site" evidence="8">
    <location>
        <position position="125"/>
    </location>
    <ligand>
        <name>NAD(+)</name>
        <dbReference type="ChEBI" id="CHEBI:57540"/>
    </ligand>
</feature>
<keyword evidence="11" id="KW-1185">Reference proteome</keyword>
<reference evidence="10 11" key="1">
    <citation type="submission" date="2021-05" db="EMBL/GenBank/DDBJ databases">
        <title>A novel Methanospirillum isolate from a pyrite-forming mixed culture.</title>
        <authorList>
            <person name="Bunk B."/>
            <person name="Sproer C."/>
            <person name="Spring S."/>
            <person name="Pester M."/>
        </authorList>
    </citation>
    <scope>NUCLEOTIDE SEQUENCE [LARGE SCALE GENOMIC DNA]</scope>
    <source>
        <strain evidence="10 11">J.3.6.1-F.2.7.3</strain>
    </source>
</reference>
<organism evidence="10 11">
    <name type="scientific">Methanospirillum purgamenti</name>
    <dbReference type="NCBI Taxonomy" id="2834276"/>
    <lineage>
        <taxon>Archaea</taxon>
        <taxon>Methanobacteriati</taxon>
        <taxon>Methanobacteriota</taxon>
        <taxon>Stenosarchaea group</taxon>
        <taxon>Methanomicrobia</taxon>
        <taxon>Methanomicrobiales</taxon>
        <taxon>Methanospirillaceae</taxon>
        <taxon>Methanospirillum</taxon>
    </lineage>
</organism>
<keyword evidence="5 8" id="KW-0520">NAD</keyword>
<evidence type="ECO:0000256" key="4">
    <source>
        <dbReference type="ARBA" id="ARBA00023002"/>
    </source>
</evidence>
<feature type="binding site" evidence="7">
    <location>
        <position position="121"/>
    </location>
    <ligand>
        <name>glycerol</name>
        <dbReference type="ChEBI" id="CHEBI:17754"/>
    </ligand>
</feature>